<accession>Q10QY6</accession>
<evidence type="ECO:0000256" key="1">
    <source>
        <dbReference type="PROSITE-ProRule" id="PRU00047"/>
    </source>
</evidence>
<dbReference type="PANTHER" id="PTHR47592">
    <property type="entry name" value="PBF68 PROTEIN"/>
    <property type="match status" value="1"/>
</dbReference>
<dbReference type="EMBL" id="AC125472">
    <property type="protein sequence ID" value="AAO13467.1"/>
    <property type="molecule type" value="Genomic_DNA"/>
</dbReference>
<feature type="domain" description="CCHC-type" evidence="2">
    <location>
        <begin position="354"/>
        <end position="369"/>
    </location>
</feature>
<dbReference type="SUPFAM" id="SSF57756">
    <property type="entry name" value="Retrovirus zinc finger-like domains"/>
    <property type="match status" value="1"/>
</dbReference>
<dbReference type="SMART" id="SM00343">
    <property type="entry name" value="ZnF_C2HC"/>
    <property type="match status" value="1"/>
</dbReference>
<keyword evidence="1" id="KW-0479">Metal-binding</keyword>
<dbReference type="PROSITE" id="PS50158">
    <property type="entry name" value="ZF_CCHC"/>
    <property type="match status" value="1"/>
</dbReference>
<gene>
    <name evidence="3" type="primary">OSJNBa0050H14.7</name>
</gene>
<dbReference type="PANTHER" id="PTHR47592:SF27">
    <property type="entry name" value="OS08G0421700 PROTEIN"/>
    <property type="match status" value="1"/>
</dbReference>
<dbReference type="AlphaFoldDB" id="Q10QY6"/>
<evidence type="ECO:0000259" key="2">
    <source>
        <dbReference type="PROSITE" id="PS50158"/>
    </source>
</evidence>
<protein>
    <submittedName>
        <fullName evidence="3">Retrovirus-related pol polyprotein</fullName>
    </submittedName>
</protein>
<dbReference type="GO" id="GO:0003676">
    <property type="term" value="F:nucleic acid binding"/>
    <property type="evidence" value="ECO:0007669"/>
    <property type="project" value="InterPro"/>
</dbReference>
<dbReference type="InterPro" id="IPR054722">
    <property type="entry name" value="PolX-like_BBD"/>
</dbReference>
<sequence>MAAFNREMTRRGAQVDGGGSDWRSNRWVGHFGRVARTFRCCQRYEEAQEVRVAAVCASCVEAEQRARFVPDFHRGGGGLGGEVTGGWRRILAGGAWRRGTRRRPSELEQELAAAAAAVLGEEPVQVFSGGAPRRCGSLLRGQRLPKVRRRDGSSQMRLKDLLAQQGISKALEETMPEKMDVGKWVEMKAQATAIIRLSLSDFVMYQVMDEKTPKEIWDKLASLYMSKSLTSKLYLKQQLYGLQMQEESDLRKHVDVFNQLVVDLSKLDVKLDDEDKAIILLCSLPPSFEHVVTTLTHGKDTVKTEEIISSLLARDLRRSKKNEAMEASQAESLLVKAKHDHEAGVSKSKEKGARCYKCHEFGHIRRNCPLLKKRKGGIASLAARGDNSDSSSHEILTVSNEKSGEAWMLDSASSYHVTSKWEWFSSYKSGDFGVVYLGNDTSYRVIGVGDIKFKMYDGNEVLLSDVRHVPGLRKSLISLGSLHETGWLYQVDSDRKTMNIMKDGKTVMTGERTSSCLYKLQGSAVAGGVMEDGHAGVAVHDPEGGKPGVGSSGGSA</sequence>
<organism evidence="3 4">
    <name type="scientific">Oryza sativa subsp. japonica</name>
    <name type="common">Rice</name>
    <dbReference type="NCBI Taxonomy" id="39947"/>
    <lineage>
        <taxon>Eukaryota</taxon>
        <taxon>Viridiplantae</taxon>
        <taxon>Streptophyta</taxon>
        <taxon>Embryophyta</taxon>
        <taxon>Tracheophyta</taxon>
        <taxon>Spermatophyta</taxon>
        <taxon>Magnoliopsida</taxon>
        <taxon>Liliopsida</taxon>
        <taxon>Poales</taxon>
        <taxon>Poaceae</taxon>
        <taxon>BOP clade</taxon>
        <taxon>Oryzoideae</taxon>
        <taxon>Oryzeae</taxon>
        <taxon>Oryzinae</taxon>
        <taxon>Oryza</taxon>
        <taxon>Oryza sativa</taxon>
    </lineage>
</organism>
<dbReference type="Pfam" id="PF14223">
    <property type="entry name" value="Retrotran_gag_2"/>
    <property type="match status" value="1"/>
</dbReference>
<reference evidence="4" key="1">
    <citation type="journal article" date="2005" name="Nature">
        <title>The map-based sequence of the rice genome.</title>
        <authorList>
            <consortium name="International rice genome sequencing project (IRGSP)"/>
            <person name="Matsumoto T."/>
            <person name="Wu J."/>
            <person name="Kanamori H."/>
            <person name="Katayose Y."/>
            <person name="Fujisawa M."/>
            <person name="Namiki N."/>
            <person name="Mizuno H."/>
            <person name="Yamamoto K."/>
            <person name="Antonio B.A."/>
            <person name="Baba T."/>
            <person name="Sakata K."/>
            <person name="Nagamura Y."/>
            <person name="Aoki H."/>
            <person name="Arikawa K."/>
            <person name="Arita K."/>
            <person name="Bito T."/>
            <person name="Chiden Y."/>
            <person name="Fujitsuka N."/>
            <person name="Fukunaka R."/>
            <person name="Hamada M."/>
            <person name="Harada C."/>
            <person name="Hayashi A."/>
            <person name="Hijishita S."/>
            <person name="Honda M."/>
            <person name="Hosokawa S."/>
            <person name="Ichikawa Y."/>
            <person name="Idonuma A."/>
            <person name="Iijima M."/>
            <person name="Ikeda M."/>
            <person name="Ikeno M."/>
            <person name="Ito K."/>
            <person name="Ito S."/>
            <person name="Ito T."/>
            <person name="Ito Y."/>
            <person name="Ito Y."/>
            <person name="Iwabuchi A."/>
            <person name="Kamiya K."/>
            <person name="Karasawa W."/>
            <person name="Kurita K."/>
            <person name="Katagiri S."/>
            <person name="Kikuta A."/>
            <person name="Kobayashi H."/>
            <person name="Kobayashi N."/>
            <person name="Machita K."/>
            <person name="Maehara T."/>
            <person name="Masukawa M."/>
            <person name="Mizubayashi T."/>
            <person name="Mukai Y."/>
            <person name="Nagasaki H."/>
            <person name="Nagata Y."/>
            <person name="Naito S."/>
            <person name="Nakashima M."/>
            <person name="Nakama Y."/>
            <person name="Nakamichi Y."/>
            <person name="Nakamura M."/>
            <person name="Meguro A."/>
            <person name="Negishi M."/>
            <person name="Ohta I."/>
            <person name="Ohta T."/>
            <person name="Okamoto M."/>
            <person name="Ono N."/>
            <person name="Saji S."/>
            <person name="Sakaguchi M."/>
            <person name="Sakai K."/>
            <person name="Shibata M."/>
            <person name="Shimokawa T."/>
            <person name="Song J."/>
            <person name="Takazaki Y."/>
            <person name="Terasawa K."/>
            <person name="Tsugane M."/>
            <person name="Tsuji K."/>
            <person name="Ueda S."/>
            <person name="Waki K."/>
            <person name="Yamagata H."/>
            <person name="Yamamoto M."/>
            <person name="Yamamoto S."/>
            <person name="Yamane H."/>
            <person name="Yoshiki S."/>
            <person name="Yoshihara R."/>
            <person name="Yukawa K."/>
            <person name="Zhong H."/>
            <person name="Yano M."/>
            <person name="Yuan Q."/>
            <person name="Ouyang S."/>
            <person name="Liu J."/>
            <person name="Jones K.M."/>
            <person name="Gansberger K."/>
            <person name="Moffat K."/>
            <person name="Hill J."/>
            <person name="Bera J."/>
            <person name="Fadrosh D."/>
            <person name="Jin S."/>
            <person name="Johri S."/>
            <person name="Kim M."/>
            <person name="Overton L."/>
            <person name="Reardon M."/>
            <person name="Tsitrin T."/>
            <person name="Vuong H."/>
            <person name="Weaver B."/>
            <person name="Ciecko A."/>
            <person name="Tallon L."/>
            <person name="Jackson J."/>
            <person name="Pai G."/>
            <person name="Aken S.V."/>
            <person name="Utterback T."/>
            <person name="Reidmuller S."/>
            <person name="Feldblyum T."/>
            <person name="Hsiao J."/>
            <person name="Zismann V."/>
            <person name="Iobst S."/>
            <person name="de Vazeille A.R."/>
            <person name="Buell C.R."/>
            <person name="Ying K."/>
            <person name="Li Y."/>
            <person name="Lu T."/>
            <person name="Huang Y."/>
            <person name="Zhao Q."/>
            <person name="Feng Q."/>
            <person name="Zhang L."/>
            <person name="Zhu J."/>
            <person name="Weng Q."/>
            <person name="Mu J."/>
            <person name="Lu Y."/>
            <person name="Fan D."/>
            <person name="Liu Y."/>
            <person name="Guan J."/>
            <person name="Zhang Y."/>
            <person name="Yu S."/>
            <person name="Liu X."/>
            <person name="Zhang Y."/>
            <person name="Hong G."/>
            <person name="Han B."/>
            <person name="Choisne N."/>
            <person name="Demange N."/>
            <person name="Orjeda G."/>
            <person name="Samain S."/>
            <person name="Cattolico L."/>
            <person name="Pelletier E."/>
            <person name="Couloux A."/>
            <person name="Segurens B."/>
            <person name="Wincker P."/>
            <person name="D'Hont A."/>
            <person name="Scarpelli C."/>
            <person name="Weissenbach J."/>
            <person name="Salanoubat M."/>
            <person name="Quetier F."/>
            <person name="Yu Y."/>
            <person name="Kim H.R."/>
            <person name="Rambo T."/>
            <person name="Currie J."/>
            <person name="Collura K."/>
            <person name="Luo M."/>
            <person name="Yang T."/>
            <person name="Ammiraju J.S.S."/>
            <person name="Engler F."/>
            <person name="Soderlund C."/>
            <person name="Wing R.A."/>
            <person name="Palmer L.E."/>
            <person name="de la Bastide M."/>
            <person name="Spiegel L."/>
            <person name="Nascimento L."/>
            <person name="Zutavern T."/>
            <person name="O'Shaughnessy A."/>
            <person name="Dike S."/>
            <person name="Dedhia N."/>
            <person name="Preston R."/>
            <person name="Balija V."/>
            <person name="McCombie W.R."/>
            <person name="Chow T."/>
            <person name="Chen H."/>
            <person name="Chung M."/>
            <person name="Chen C."/>
            <person name="Shaw J."/>
            <person name="Wu H."/>
            <person name="Hsiao K."/>
            <person name="Chao Y."/>
            <person name="Chu M."/>
            <person name="Cheng C."/>
            <person name="Hour A."/>
            <person name="Lee P."/>
            <person name="Lin S."/>
            <person name="Lin Y."/>
            <person name="Liou J."/>
            <person name="Liu S."/>
            <person name="Hsing Y."/>
            <person name="Raghuvanshi S."/>
            <person name="Mohanty A."/>
            <person name="Bharti A.K."/>
            <person name="Gaur A."/>
            <person name="Gupta V."/>
            <person name="Kumar D."/>
            <person name="Ravi V."/>
            <person name="Vij S."/>
            <person name="Kapur A."/>
            <person name="Khurana P."/>
            <person name="Khurana P."/>
            <person name="Khurana J.P."/>
            <person name="Tyagi A.K."/>
            <person name="Gaikwad K."/>
            <person name="Singh A."/>
            <person name="Dalal V."/>
            <person name="Srivastava S."/>
            <person name="Dixit A."/>
            <person name="Pal A.K."/>
            <person name="Ghazi I.A."/>
            <person name="Yadav M."/>
            <person name="Pandit A."/>
            <person name="Bhargava A."/>
            <person name="Sureshbabu K."/>
            <person name="Batra K."/>
            <person name="Sharma T.R."/>
            <person name="Mohapatra T."/>
            <person name="Singh N.K."/>
            <person name="Messing J."/>
            <person name="Nelson A.B."/>
            <person name="Fuks G."/>
            <person name="Kavchok S."/>
            <person name="Keizer G."/>
            <person name="Linton E."/>
            <person name="Llaca V."/>
            <person name="Song R."/>
            <person name="Tanyolac B."/>
            <person name="Young S."/>
            <person name="Ho-Il K."/>
            <person name="Hahn J.H."/>
            <person name="Sangsakoo G."/>
            <person name="Vanavichit A."/>
            <person name="de Mattos Luiz.A.T."/>
            <person name="Zimmer P.D."/>
            <person name="Malone G."/>
            <person name="Dellagostin O."/>
            <person name="de Oliveira A.C."/>
            <person name="Bevan M."/>
            <person name="Bancroft I."/>
            <person name="Minx P."/>
            <person name="Cordum H."/>
            <person name="Wilson R."/>
            <person name="Cheng Z."/>
            <person name="Jin W."/>
            <person name="Jiang J."/>
            <person name="Leong S.A."/>
            <person name="Iwama H."/>
            <person name="Gojobori T."/>
            <person name="Itoh T."/>
            <person name="Niimura Y."/>
            <person name="Fujii Y."/>
            <person name="Habara T."/>
            <person name="Sakai H."/>
            <person name="Sato Y."/>
            <person name="Wilson G."/>
            <person name="Kumar K."/>
            <person name="McCouch S."/>
            <person name="Juretic N."/>
            <person name="Hoen D."/>
            <person name="Wright S."/>
            <person name="Bruskiewich R."/>
            <person name="Bureau T."/>
            <person name="Miyao A."/>
            <person name="Hirochika H."/>
            <person name="Nishikawa T."/>
            <person name="Kadowaki K."/>
            <person name="Sugiura M."/>
            <person name="Burr B."/>
            <person name="Sasaki T."/>
        </authorList>
    </citation>
    <scope>NUCLEOTIDE SEQUENCE [LARGE SCALE GENOMIC DNA]</scope>
    <source>
        <strain evidence="4">cv. Nipponbare</strain>
    </source>
</reference>
<dbReference type="Proteomes" id="UP000000763">
    <property type="component" value="Chromosome 3"/>
</dbReference>
<name>Q10QY6_ORYSJ</name>
<evidence type="ECO:0000313" key="3">
    <source>
        <dbReference type="EMBL" id="AAO13467.1"/>
    </source>
</evidence>
<dbReference type="GO" id="GO:0008270">
    <property type="term" value="F:zinc ion binding"/>
    <property type="evidence" value="ECO:0007669"/>
    <property type="project" value="UniProtKB-KW"/>
</dbReference>
<keyword evidence="1" id="KW-0862">Zinc</keyword>
<proteinExistence type="predicted"/>
<keyword evidence="1" id="KW-0863">Zinc-finger</keyword>
<dbReference type="Gene3D" id="4.10.60.10">
    <property type="entry name" value="Zinc finger, CCHC-type"/>
    <property type="match status" value="1"/>
</dbReference>
<dbReference type="Pfam" id="PF22936">
    <property type="entry name" value="Pol_BBD"/>
    <property type="match status" value="1"/>
</dbReference>
<reference evidence="4" key="2">
    <citation type="journal article" date="2008" name="Nucleic Acids Res.">
        <title>The rice annotation project database (RAP-DB): 2008 update.</title>
        <authorList>
            <consortium name="The rice annotation project (RAP)"/>
        </authorList>
    </citation>
    <scope>GENOME REANNOTATION</scope>
    <source>
        <strain evidence="4">cv. Nipponbare</strain>
    </source>
</reference>
<evidence type="ECO:0000313" key="4">
    <source>
        <dbReference type="Proteomes" id="UP000000763"/>
    </source>
</evidence>
<dbReference type="InterPro" id="IPR036875">
    <property type="entry name" value="Znf_CCHC_sf"/>
</dbReference>
<dbReference type="InterPro" id="IPR001878">
    <property type="entry name" value="Znf_CCHC"/>
</dbReference>